<dbReference type="AlphaFoldDB" id="A0A5J5ECJ6"/>
<dbReference type="EMBL" id="VXIS01000193">
    <property type="protein sequence ID" value="KAA8897770.1"/>
    <property type="molecule type" value="Genomic_DNA"/>
</dbReference>
<evidence type="ECO:0000256" key="1">
    <source>
        <dbReference type="SAM" id="MobiDB-lite"/>
    </source>
</evidence>
<feature type="compositionally biased region" description="Basic and acidic residues" evidence="1">
    <location>
        <begin position="202"/>
        <end position="214"/>
    </location>
</feature>
<evidence type="ECO:0000313" key="4">
    <source>
        <dbReference type="Proteomes" id="UP000326924"/>
    </source>
</evidence>
<keyword evidence="4" id="KW-1185">Reference proteome</keyword>
<accession>A0A5J5ECJ6</accession>
<gene>
    <name evidence="2" type="ORF">FN846DRAFT_914288</name>
    <name evidence="3" type="ORF">FN846DRAFT_992230</name>
</gene>
<evidence type="ECO:0000313" key="3">
    <source>
        <dbReference type="EMBL" id="KAA8897770.1"/>
    </source>
</evidence>
<evidence type="ECO:0000313" key="2">
    <source>
        <dbReference type="EMBL" id="KAA8893232.1"/>
    </source>
</evidence>
<dbReference type="EMBL" id="VXIS01000476">
    <property type="protein sequence ID" value="KAA8893232.1"/>
    <property type="molecule type" value="Genomic_DNA"/>
</dbReference>
<feature type="compositionally biased region" description="Basic residues" evidence="1">
    <location>
        <begin position="215"/>
        <end position="228"/>
    </location>
</feature>
<dbReference type="Proteomes" id="UP000326924">
    <property type="component" value="Unassembled WGS sequence"/>
</dbReference>
<name>A0A5J5ECJ6_9PEZI</name>
<comment type="caution">
    <text evidence="2">The sequence shown here is derived from an EMBL/GenBank/DDBJ whole genome shotgun (WGS) entry which is preliminary data.</text>
</comment>
<protein>
    <submittedName>
        <fullName evidence="2">Uncharacterized protein</fullName>
    </submittedName>
</protein>
<sequence>MPCYPNAKFLGSFEIRDPPQGSKAVLRFQASRKNQHVSLPMMALIDLHPELARRRCSHATLAAYLLALARAQLRLLLTVTATHPYLIAICYKTRLTRPMTPVYVIYTATISHTYLECICARRNVDIDKCGPVTVFYSPDHDATDLKEMTDAPGAVWAVQDTEGEEAAVARNEETTRVRKREFIELQQERRRRLREWQEEEEDKKHRQKEADKKWRQEKRRRLNTRKRTPQLESRKKVKDSVDGDGGAACVHIT</sequence>
<proteinExistence type="predicted"/>
<organism evidence="2 4">
    <name type="scientific">Sphaerosporella brunnea</name>
    <dbReference type="NCBI Taxonomy" id="1250544"/>
    <lineage>
        <taxon>Eukaryota</taxon>
        <taxon>Fungi</taxon>
        <taxon>Dikarya</taxon>
        <taxon>Ascomycota</taxon>
        <taxon>Pezizomycotina</taxon>
        <taxon>Pezizomycetes</taxon>
        <taxon>Pezizales</taxon>
        <taxon>Pyronemataceae</taxon>
        <taxon>Sphaerosporella</taxon>
    </lineage>
</organism>
<feature type="region of interest" description="Disordered" evidence="1">
    <location>
        <begin position="193"/>
        <end position="253"/>
    </location>
</feature>
<feature type="compositionally biased region" description="Basic and acidic residues" evidence="1">
    <location>
        <begin position="232"/>
        <end position="241"/>
    </location>
</feature>
<reference evidence="2 4" key="1">
    <citation type="submission" date="2019-09" db="EMBL/GenBank/DDBJ databases">
        <title>Draft genome of the ectomycorrhizal ascomycete Sphaerosporella brunnea.</title>
        <authorList>
            <consortium name="DOE Joint Genome Institute"/>
            <person name="Benucci G.M."/>
            <person name="Marozzi G."/>
            <person name="Antonielli L."/>
            <person name="Sanchez S."/>
            <person name="Marco P."/>
            <person name="Wang X."/>
            <person name="Falini L.B."/>
            <person name="Barry K."/>
            <person name="Haridas S."/>
            <person name="Lipzen A."/>
            <person name="Labutti K."/>
            <person name="Grigoriev I.V."/>
            <person name="Murat C."/>
            <person name="Martin F."/>
            <person name="Albertini E."/>
            <person name="Donnini D."/>
            <person name="Bonito G."/>
        </authorList>
    </citation>
    <scope>NUCLEOTIDE SEQUENCE [LARGE SCALE GENOMIC DNA]</scope>
    <source>
        <strain evidence="2 4">Sb_GMNB300</strain>
    </source>
</reference>
<dbReference type="InParanoid" id="A0A5J5ECJ6"/>